<dbReference type="RefSeq" id="WP_066669759.1">
    <property type="nucleotide sequence ID" value="NZ_CP016171.1"/>
</dbReference>
<evidence type="ECO:0000256" key="2">
    <source>
        <dbReference type="SAM" id="SignalP"/>
    </source>
</evidence>
<evidence type="ECO:0000313" key="4">
    <source>
        <dbReference type="Proteomes" id="UP000092213"/>
    </source>
</evidence>
<evidence type="ECO:0000256" key="1">
    <source>
        <dbReference type="ARBA" id="ARBA00006987"/>
    </source>
</evidence>
<gene>
    <name evidence="3" type="ORF">BAU08_13515</name>
</gene>
<name>A0A193FXY4_9BORD</name>
<dbReference type="PIRSF" id="PIRSF017082">
    <property type="entry name" value="YflP"/>
    <property type="match status" value="1"/>
</dbReference>
<evidence type="ECO:0000313" key="3">
    <source>
        <dbReference type="EMBL" id="ANN72223.1"/>
    </source>
</evidence>
<dbReference type="AlphaFoldDB" id="A0A193FXY4"/>
<feature type="signal peptide" evidence="2">
    <location>
        <begin position="1"/>
        <end position="24"/>
    </location>
</feature>
<organism evidence="3 4">
    <name type="scientific">Bordetella bronchialis</name>
    <dbReference type="NCBI Taxonomy" id="463025"/>
    <lineage>
        <taxon>Bacteria</taxon>
        <taxon>Pseudomonadati</taxon>
        <taxon>Pseudomonadota</taxon>
        <taxon>Betaproteobacteria</taxon>
        <taxon>Burkholderiales</taxon>
        <taxon>Alcaligenaceae</taxon>
        <taxon>Bordetella</taxon>
    </lineage>
</organism>
<comment type="similarity">
    <text evidence="1">Belongs to the UPF0065 (bug) family.</text>
</comment>
<dbReference type="Gene3D" id="3.40.190.150">
    <property type="entry name" value="Bordetella uptake gene, domain 1"/>
    <property type="match status" value="1"/>
</dbReference>
<proteinExistence type="inferred from homology"/>
<sequence length="325" mass="35379">MQSSRVRSAIALAMAALMPAAAWAWEPTKPVEIIVPFSAGGASDQMARTIQGIVAKHNLMKQPLVVVNKAGASGAEGLMDAKASTGDPHKLLVASSALYTVPLISKLPFNWRDLSPVAMVAVDEFVLWVNAKSPYQTVDQFIAAAKAGKLKMGGTSSKREDQMITAMVEHATGAKFIYVPYKGGGEAATQLSGNHIDANVNNPAESVAQWRAGEHRALCVFAEQRLSYTQKVTETQSWADIPTCKEKGLDVHYEMLRIFLLPGKVGADQVAYYADVFKKISETPEWKQYLERSALKPELLTGPALTQYLEKDETLHKDIIKSAGF</sequence>
<dbReference type="InterPro" id="IPR005064">
    <property type="entry name" value="BUG"/>
</dbReference>
<feature type="chain" id="PRO_5008258423" evidence="2">
    <location>
        <begin position="25"/>
        <end position="325"/>
    </location>
</feature>
<dbReference type="InterPro" id="IPR042100">
    <property type="entry name" value="Bug_dom1"/>
</dbReference>
<reference evidence="3 4" key="1">
    <citation type="submission" date="2016-06" db="EMBL/GenBank/DDBJ databases">
        <title>Complete genome sequences of Bordetella bronchialis and Bordetella flabilis.</title>
        <authorList>
            <person name="LiPuma J.J."/>
            <person name="Spilker T."/>
        </authorList>
    </citation>
    <scope>NUCLEOTIDE SEQUENCE [LARGE SCALE GENOMIC DNA]</scope>
    <source>
        <strain evidence="3 4">AU17976</strain>
    </source>
</reference>
<keyword evidence="2" id="KW-0732">Signal</keyword>
<protein>
    <submittedName>
        <fullName evidence="3">Tricarboxylate transporter</fullName>
    </submittedName>
</protein>
<dbReference type="PANTHER" id="PTHR42928:SF1">
    <property type="entry name" value="BLR4371 PROTEIN"/>
    <property type="match status" value="1"/>
</dbReference>
<dbReference type="Proteomes" id="UP000092213">
    <property type="component" value="Chromosome"/>
</dbReference>
<dbReference type="CDD" id="cd07012">
    <property type="entry name" value="PBP2_Bug_TTT"/>
    <property type="match status" value="1"/>
</dbReference>
<dbReference type="Gene3D" id="3.40.190.10">
    <property type="entry name" value="Periplasmic binding protein-like II"/>
    <property type="match status" value="1"/>
</dbReference>
<dbReference type="PANTHER" id="PTHR42928">
    <property type="entry name" value="TRICARBOXYLATE-BINDING PROTEIN"/>
    <property type="match status" value="1"/>
</dbReference>
<dbReference type="EMBL" id="CP016171">
    <property type="protein sequence ID" value="ANN72223.1"/>
    <property type="molecule type" value="Genomic_DNA"/>
</dbReference>
<dbReference type="STRING" id="463025.BAU08_13515"/>
<accession>A0A193FXY4</accession>
<dbReference type="Pfam" id="PF03401">
    <property type="entry name" value="TctC"/>
    <property type="match status" value="1"/>
</dbReference>
<dbReference type="SUPFAM" id="SSF53850">
    <property type="entry name" value="Periplasmic binding protein-like II"/>
    <property type="match status" value="1"/>
</dbReference>